<proteinExistence type="predicted"/>
<evidence type="ECO:0000313" key="1">
    <source>
        <dbReference type="EMBL" id="KIO00699.1"/>
    </source>
</evidence>
<dbReference type="HOGENOM" id="CLU_3074397_0_0_1"/>
<dbReference type="Proteomes" id="UP000054217">
    <property type="component" value="Unassembled WGS sequence"/>
</dbReference>
<reference evidence="1 2" key="1">
    <citation type="submission" date="2014-04" db="EMBL/GenBank/DDBJ databases">
        <authorList>
            <consortium name="DOE Joint Genome Institute"/>
            <person name="Kuo A."/>
            <person name="Kohler A."/>
            <person name="Costa M.D."/>
            <person name="Nagy L.G."/>
            <person name="Floudas D."/>
            <person name="Copeland A."/>
            <person name="Barry K.W."/>
            <person name="Cichocki N."/>
            <person name="Veneault-Fourrey C."/>
            <person name="LaButti K."/>
            <person name="Lindquist E.A."/>
            <person name="Lipzen A."/>
            <person name="Lundell T."/>
            <person name="Morin E."/>
            <person name="Murat C."/>
            <person name="Sun H."/>
            <person name="Tunlid A."/>
            <person name="Henrissat B."/>
            <person name="Grigoriev I.V."/>
            <person name="Hibbett D.S."/>
            <person name="Martin F."/>
            <person name="Nordberg H.P."/>
            <person name="Cantor M.N."/>
            <person name="Hua S.X."/>
        </authorList>
    </citation>
    <scope>NUCLEOTIDE SEQUENCE [LARGE SCALE GENOMIC DNA]</scope>
    <source>
        <strain evidence="1 2">Marx 270</strain>
    </source>
</reference>
<accession>A0A0C3P003</accession>
<protein>
    <submittedName>
        <fullName evidence="1">Uncharacterized protein</fullName>
    </submittedName>
</protein>
<dbReference type="AlphaFoldDB" id="A0A0C3P003"/>
<reference evidence="2" key="2">
    <citation type="submission" date="2015-01" db="EMBL/GenBank/DDBJ databases">
        <title>Evolutionary Origins and Diversification of the Mycorrhizal Mutualists.</title>
        <authorList>
            <consortium name="DOE Joint Genome Institute"/>
            <consortium name="Mycorrhizal Genomics Consortium"/>
            <person name="Kohler A."/>
            <person name="Kuo A."/>
            <person name="Nagy L.G."/>
            <person name="Floudas D."/>
            <person name="Copeland A."/>
            <person name="Barry K.W."/>
            <person name="Cichocki N."/>
            <person name="Veneault-Fourrey C."/>
            <person name="LaButti K."/>
            <person name="Lindquist E.A."/>
            <person name="Lipzen A."/>
            <person name="Lundell T."/>
            <person name="Morin E."/>
            <person name="Murat C."/>
            <person name="Riley R."/>
            <person name="Ohm R."/>
            <person name="Sun H."/>
            <person name="Tunlid A."/>
            <person name="Henrissat B."/>
            <person name="Grigoriev I.V."/>
            <person name="Hibbett D.S."/>
            <person name="Martin F."/>
        </authorList>
    </citation>
    <scope>NUCLEOTIDE SEQUENCE [LARGE SCALE GENOMIC DNA]</scope>
    <source>
        <strain evidence="2">Marx 270</strain>
    </source>
</reference>
<dbReference type="InParanoid" id="A0A0C3P003"/>
<name>A0A0C3P003_PISTI</name>
<evidence type="ECO:0000313" key="2">
    <source>
        <dbReference type="Proteomes" id="UP000054217"/>
    </source>
</evidence>
<organism evidence="1 2">
    <name type="scientific">Pisolithus tinctorius Marx 270</name>
    <dbReference type="NCBI Taxonomy" id="870435"/>
    <lineage>
        <taxon>Eukaryota</taxon>
        <taxon>Fungi</taxon>
        <taxon>Dikarya</taxon>
        <taxon>Basidiomycota</taxon>
        <taxon>Agaricomycotina</taxon>
        <taxon>Agaricomycetes</taxon>
        <taxon>Agaricomycetidae</taxon>
        <taxon>Boletales</taxon>
        <taxon>Sclerodermatineae</taxon>
        <taxon>Pisolithaceae</taxon>
        <taxon>Pisolithus</taxon>
    </lineage>
</organism>
<keyword evidence="2" id="KW-1185">Reference proteome</keyword>
<sequence length="53" mass="6208">MVFFPVQWHNDNLGNRWASWNVSKKGGSPENYREPVRGCTKELQARCNQRLAM</sequence>
<gene>
    <name evidence="1" type="ORF">M404DRAFT_1003708</name>
</gene>
<feature type="non-terminal residue" evidence="1">
    <location>
        <position position="53"/>
    </location>
</feature>
<dbReference type="EMBL" id="KN831994">
    <property type="protein sequence ID" value="KIO00699.1"/>
    <property type="molecule type" value="Genomic_DNA"/>
</dbReference>